<evidence type="ECO:0000313" key="5">
    <source>
        <dbReference type="Proteomes" id="UP000236919"/>
    </source>
</evidence>
<evidence type="ECO:0000256" key="1">
    <source>
        <dbReference type="ARBA" id="ARBA00022553"/>
    </source>
</evidence>
<name>A0A2S4ML70_9HYPH</name>
<dbReference type="PANTHER" id="PTHR44591:SF25">
    <property type="entry name" value="CHEMOTAXIS TWO-COMPONENT RESPONSE REGULATOR"/>
    <property type="match status" value="1"/>
</dbReference>
<dbReference type="SMART" id="SM00448">
    <property type="entry name" value="REC"/>
    <property type="match status" value="1"/>
</dbReference>
<dbReference type="OrthoDB" id="9782655at2"/>
<keyword evidence="5" id="KW-1185">Reference proteome</keyword>
<organism evidence="4 5">
    <name type="scientific">Bosea psychrotolerans</name>
    <dbReference type="NCBI Taxonomy" id="1871628"/>
    <lineage>
        <taxon>Bacteria</taxon>
        <taxon>Pseudomonadati</taxon>
        <taxon>Pseudomonadota</taxon>
        <taxon>Alphaproteobacteria</taxon>
        <taxon>Hyphomicrobiales</taxon>
        <taxon>Boseaceae</taxon>
        <taxon>Bosea</taxon>
    </lineage>
</organism>
<evidence type="ECO:0000313" key="4">
    <source>
        <dbReference type="EMBL" id="POR55518.1"/>
    </source>
</evidence>
<protein>
    <submittedName>
        <fullName evidence="4">Response regulator receiver domain-containing protein</fullName>
    </submittedName>
</protein>
<dbReference type="InterPro" id="IPR001789">
    <property type="entry name" value="Sig_transdc_resp-reg_receiver"/>
</dbReference>
<dbReference type="RefSeq" id="WP_103717005.1">
    <property type="nucleotide sequence ID" value="NZ_PQFZ01000002.1"/>
</dbReference>
<dbReference type="GO" id="GO:0000160">
    <property type="term" value="P:phosphorelay signal transduction system"/>
    <property type="evidence" value="ECO:0007669"/>
    <property type="project" value="InterPro"/>
</dbReference>
<accession>A0A2S4ML70</accession>
<sequence>MSTDTGPIIVVDDDEAVRQSLIFVLEIEGLQVRAYCDGAQLLAEPNMPTHGCLIVDYNMPGMNGIELVEHLRDRHVDLPAILMTGRVSDHIRRKAGKAGFNRVIEKPLQDDSLVETIRTALASGHPALRDIP</sequence>
<dbReference type="SUPFAM" id="SSF52172">
    <property type="entry name" value="CheY-like"/>
    <property type="match status" value="1"/>
</dbReference>
<dbReference type="InterPro" id="IPR011006">
    <property type="entry name" value="CheY-like_superfamily"/>
</dbReference>
<dbReference type="Proteomes" id="UP000236919">
    <property type="component" value="Unassembled WGS sequence"/>
</dbReference>
<gene>
    <name evidence="4" type="ORF">CYD53_102408</name>
</gene>
<dbReference type="PANTHER" id="PTHR44591">
    <property type="entry name" value="STRESS RESPONSE REGULATOR PROTEIN 1"/>
    <property type="match status" value="1"/>
</dbReference>
<dbReference type="Gene3D" id="3.40.50.2300">
    <property type="match status" value="1"/>
</dbReference>
<feature type="modified residue" description="4-aspartylphosphate" evidence="2">
    <location>
        <position position="56"/>
    </location>
</feature>
<evidence type="ECO:0000256" key="2">
    <source>
        <dbReference type="PROSITE-ProRule" id="PRU00169"/>
    </source>
</evidence>
<dbReference type="InterPro" id="IPR050595">
    <property type="entry name" value="Bact_response_regulator"/>
</dbReference>
<proteinExistence type="predicted"/>
<dbReference type="EMBL" id="PQFZ01000002">
    <property type="protein sequence ID" value="POR55518.1"/>
    <property type="molecule type" value="Genomic_DNA"/>
</dbReference>
<dbReference type="Pfam" id="PF00072">
    <property type="entry name" value="Response_reg"/>
    <property type="match status" value="1"/>
</dbReference>
<feature type="domain" description="Response regulatory" evidence="3">
    <location>
        <begin position="7"/>
        <end position="121"/>
    </location>
</feature>
<keyword evidence="1 2" id="KW-0597">Phosphoprotein</keyword>
<dbReference type="PROSITE" id="PS50110">
    <property type="entry name" value="RESPONSE_REGULATORY"/>
    <property type="match status" value="1"/>
</dbReference>
<comment type="caution">
    <text evidence="4">The sequence shown here is derived from an EMBL/GenBank/DDBJ whole genome shotgun (WGS) entry which is preliminary data.</text>
</comment>
<dbReference type="AlphaFoldDB" id="A0A2S4ML70"/>
<reference evidence="4 5" key="1">
    <citation type="submission" date="2018-01" db="EMBL/GenBank/DDBJ databases">
        <title>Genomic Encyclopedia of Type Strains, Phase III (KMG-III): the genomes of soil and plant-associated and newly described type strains.</title>
        <authorList>
            <person name="Whitman W."/>
        </authorList>
    </citation>
    <scope>NUCLEOTIDE SEQUENCE [LARGE SCALE GENOMIC DNA]</scope>
    <source>
        <strain evidence="4 5">1131</strain>
    </source>
</reference>
<evidence type="ECO:0000259" key="3">
    <source>
        <dbReference type="PROSITE" id="PS50110"/>
    </source>
</evidence>